<dbReference type="InterPro" id="IPR016162">
    <property type="entry name" value="Ald_DH_N"/>
</dbReference>
<dbReference type="Proteomes" id="UP000198373">
    <property type="component" value="Unassembled WGS sequence"/>
</dbReference>
<dbReference type="InterPro" id="IPR016161">
    <property type="entry name" value="Ald_DH/histidinol_DH"/>
</dbReference>
<evidence type="ECO:0000313" key="6">
    <source>
        <dbReference type="EMBL" id="SNS03393.1"/>
    </source>
</evidence>
<proteinExistence type="inferred from homology"/>
<dbReference type="EMBL" id="FZOO01000001">
    <property type="protein sequence ID" value="SNS03393.1"/>
    <property type="molecule type" value="Genomic_DNA"/>
</dbReference>
<dbReference type="InterPro" id="IPR016163">
    <property type="entry name" value="Ald_DH_C"/>
</dbReference>
<reference evidence="7" key="1">
    <citation type="submission" date="2017-06" db="EMBL/GenBank/DDBJ databases">
        <authorList>
            <person name="Varghese N."/>
            <person name="Submissions S."/>
        </authorList>
    </citation>
    <scope>NUCLEOTIDE SEQUENCE [LARGE SCALE GENOMIC DNA]</scope>
    <source>
        <strain evidence="7">DSM 46839</strain>
    </source>
</reference>
<dbReference type="InterPro" id="IPR015590">
    <property type="entry name" value="Aldehyde_DH_dom"/>
</dbReference>
<evidence type="ECO:0000256" key="2">
    <source>
        <dbReference type="ARBA" id="ARBA00022857"/>
    </source>
</evidence>
<dbReference type="CDD" id="cd07100">
    <property type="entry name" value="ALDH_SSADH1_GabD1"/>
    <property type="match status" value="1"/>
</dbReference>
<dbReference type="Gene3D" id="3.40.309.10">
    <property type="entry name" value="Aldehyde Dehydrogenase, Chain A, domain 2"/>
    <property type="match status" value="1"/>
</dbReference>
<organism evidence="6 7">
    <name type="scientific">Geodermatophilus pulveris</name>
    <dbReference type="NCBI Taxonomy" id="1564159"/>
    <lineage>
        <taxon>Bacteria</taxon>
        <taxon>Bacillati</taxon>
        <taxon>Actinomycetota</taxon>
        <taxon>Actinomycetes</taxon>
        <taxon>Geodermatophilales</taxon>
        <taxon>Geodermatophilaceae</taxon>
        <taxon>Geodermatophilus</taxon>
    </lineage>
</organism>
<dbReference type="SUPFAM" id="SSF53720">
    <property type="entry name" value="ALDH-like"/>
    <property type="match status" value="1"/>
</dbReference>
<dbReference type="GO" id="GO:0004030">
    <property type="term" value="F:aldehyde dehydrogenase [NAD(P)+] activity"/>
    <property type="evidence" value="ECO:0007669"/>
    <property type="project" value="InterPro"/>
</dbReference>
<evidence type="ECO:0000259" key="5">
    <source>
        <dbReference type="Pfam" id="PF00171"/>
    </source>
</evidence>
<comment type="similarity">
    <text evidence="1">Belongs to the aldehyde dehydrogenase family.</text>
</comment>
<dbReference type="RefSeq" id="WP_089303966.1">
    <property type="nucleotide sequence ID" value="NZ_FZOO01000001.1"/>
</dbReference>
<evidence type="ECO:0000313" key="7">
    <source>
        <dbReference type="Proteomes" id="UP000198373"/>
    </source>
</evidence>
<dbReference type="PANTHER" id="PTHR43217:SF2">
    <property type="entry name" value="SUCCINATE-SEMIALDEHYDE DEHYDROGENASE [NADP(+)]"/>
    <property type="match status" value="1"/>
</dbReference>
<dbReference type="InterPro" id="IPR044148">
    <property type="entry name" value="ALDH_GabD1-like"/>
</dbReference>
<name>A0A239B8C8_9ACTN</name>
<keyword evidence="3" id="KW-0560">Oxidoreductase</keyword>
<accession>A0A239B8C8</accession>
<dbReference type="FunFam" id="3.40.309.10:FF:000009">
    <property type="entry name" value="Aldehyde dehydrogenase A"/>
    <property type="match status" value="1"/>
</dbReference>
<dbReference type="AlphaFoldDB" id="A0A239B8C8"/>
<dbReference type="GO" id="GO:0004777">
    <property type="term" value="F:succinate-semialdehyde dehydrogenase (NAD+) activity"/>
    <property type="evidence" value="ECO:0007669"/>
    <property type="project" value="TreeGrafter"/>
</dbReference>
<feature type="region of interest" description="Disordered" evidence="4">
    <location>
        <begin position="1"/>
        <end position="39"/>
    </location>
</feature>
<evidence type="ECO:0000256" key="4">
    <source>
        <dbReference type="SAM" id="MobiDB-lite"/>
    </source>
</evidence>
<dbReference type="PANTHER" id="PTHR43217">
    <property type="entry name" value="SUCCINATE SEMIALDEHYDE DEHYDROGENASE [NAD(P)+] SAD"/>
    <property type="match status" value="1"/>
</dbReference>
<dbReference type="Pfam" id="PF00171">
    <property type="entry name" value="Aldedh"/>
    <property type="match status" value="1"/>
</dbReference>
<dbReference type="OrthoDB" id="6882680at2"/>
<protein>
    <submittedName>
        <fullName evidence="6">Succinate-semialdehyde dehydrogenase / glutarate-semialdehyde dehydrogenase</fullName>
    </submittedName>
</protein>
<feature type="compositionally biased region" description="Basic and acidic residues" evidence="4">
    <location>
        <begin position="8"/>
        <end position="23"/>
    </location>
</feature>
<evidence type="ECO:0000256" key="3">
    <source>
        <dbReference type="ARBA" id="ARBA00023002"/>
    </source>
</evidence>
<evidence type="ECO:0000256" key="1">
    <source>
        <dbReference type="ARBA" id="ARBA00009986"/>
    </source>
</evidence>
<feature type="domain" description="Aldehyde dehydrogenase" evidence="5">
    <location>
        <begin position="17"/>
        <end position="471"/>
    </location>
</feature>
<dbReference type="Gene3D" id="3.40.605.10">
    <property type="entry name" value="Aldehyde Dehydrogenase, Chain A, domain 1"/>
    <property type="match status" value="1"/>
</dbReference>
<keyword evidence="2" id="KW-0521">NADP</keyword>
<gene>
    <name evidence="6" type="ORF">SAMN06893096_101473</name>
</gene>
<sequence>MTATQHPPTEHPKTASESGERRYATVNPFTGETEQEFDHTPTEEIDGIVGRAHAAYQEWRQRPVADRAAVVARAAKLMDERRDDLAALITTEMGKRRDEAIGELKLCSMILKYYADKGPGFLEPTSIQPMFGGGEAVVETRPVGVLLAIEPWNYPFYQVVRVAGPNLVLGNTVILKHAENVPQCAVAIERLFLDAGAPAGVFTNTFLRIADVEQVIADPRIQGVTLTGSERAGSAVGALAGKHLKKSVLELGGSDPFIVLDAEDLGATVKAATMGRMQNTGQACTASKRLIVTEELFEPFVEGLKQAFATFAPGDPADPSTSLAPLSSERAAQDLHAQIQDAIDKGATVVAGGTRPEHPGAFVEATILTDVTPEMRAYREELFGPAAVVYRVRDADEAVQLANDSDFGLGATVMSSDLDRARSVAERLEAGMVWINQPTGSSPELPFGGVKRSGYGRELSELAMFEFANRRLVRTVPVKKATKPAGG</sequence>
<dbReference type="FunFam" id="3.40.605.10:FF:000012">
    <property type="entry name" value="NAD-dependent succinate-semialdehyde dehydrogenase"/>
    <property type="match status" value="1"/>
</dbReference>
<dbReference type="InterPro" id="IPR047110">
    <property type="entry name" value="GABD/Sad-like"/>
</dbReference>
<keyword evidence="7" id="KW-1185">Reference proteome</keyword>